<organism evidence="2">
    <name type="scientific">Neobacillus citreus</name>
    <dbReference type="NCBI Taxonomy" id="2833578"/>
    <lineage>
        <taxon>Bacteria</taxon>
        <taxon>Bacillati</taxon>
        <taxon>Bacillota</taxon>
        <taxon>Bacilli</taxon>
        <taxon>Bacillales</taxon>
        <taxon>Bacillaceae</taxon>
        <taxon>Neobacillus</taxon>
    </lineage>
</organism>
<dbReference type="RefSeq" id="WP_213146166.1">
    <property type="nucleotide sequence ID" value="NZ_JAGYPE020000093.1"/>
</dbReference>
<evidence type="ECO:0000313" key="4">
    <source>
        <dbReference type="Proteomes" id="UP000677265"/>
    </source>
</evidence>
<dbReference type="SUPFAM" id="SSF47413">
    <property type="entry name" value="lambda repressor-like DNA-binding domains"/>
    <property type="match status" value="1"/>
</dbReference>
<dbReference type="EMBL" id="JAGYPE020000093">
    <property type="protein sequence ID" value="MCH6269353.1"/>
    <property type="molecule type" value="Genomic_DNA"/>
</dbReference>
<feature type="domain" description="HTH cro/C1-type" evidence="1">
    <location>
        <begin position="17"/>
        <end position="65"/>
    </location>
</feature>
<dbReference type="Pfam" id="PF13443">
    <property type="entry name" value="HTH_26"/>
    <property type="match status" value="1"/>
</dbReference>
<evidence type="ECO:0000313" key="2">
    <source>
        <dbReference type="EMBL" id="MBS4186348.1"/>
    </source>
</evidence>
<dbReference type="EMBL" id="JAGYPE010000007">
    <property type="protein sequence ID" value="MBS4186348.1"/>
    <property type="molecule type" value="Genomic_DNA"/>
</dbReference>
<reference evidence="2" key="1">
    <citation type="submission" date="2021-05" db="EMBL/GenBank/DDBJ databases">
        <title>Novel Bacillus species.</title>
        <authorList>
            <person name="Liu G."/>
        </authorList>
    </citation>
    <scope>NUCLEOTIDE SEQUENCE</scope>
    <source>
        <strain evidence="2 4">FJAT-50051</strain>
    </source>
</reference>
<proteinExistence type="predicted"/>
<sequence length="76" mass="8921">MAKKVYVKIHKLLDTYKISMRELSLLSDVRHAAISELANQKRKRIEFSHIEKIAEALDVKDIRQIIDLVDTDEEEE</sequence>
<dbReference type="Proteomes" id="UP000677265">
    <property type="component" value="Unassembled WGS sequence"/>
</dbReference>
<comment type="caution">
    <text evidence="2">The sequence shown here is derived from an EMBL/GenBank/DDBJ whole genome shotgun (WGS) entry which is preliminary data.</text>
</comment>
<dbReference type="GO" id="GO:0003677">
    <property type="term" value="F:DNA binding"/>
    <property type="evidence" value="ECO:0007669"/>
    <property type="project" value="InterPro"/>
</dbReference>
<evidence type="ECO:0000259" key="1">
    <source>
        <dbReference type="PROSITE" id="PS50943"/>
    </source>
</evidence>
<dbReference type="Gene3D" id="1.10.260.40">
    <property type="entry name" value="lambda repressor-like DNA-binding domains"/>
    <property type="match status" value="1"/>
</dbReference>
<name>A0A942T7A6_9BACI</name>
<accession>A0A942T7A6</accession>
<dbReference type="InterPro" id="IPR001387">
    <property type="entry name" value="Cro/C1-type_HTH"/>
</dbReference>
<evidence type="ECO:0000313" key="3">
    <source>
        <dbReference type="EMBL" id="MCH6269353.1"/>
    </source>
</evidence>
<protein>
    <submittedName>
        <fullName evidence="2">Helix-turn-helix domain-containing protein</fullName>
    </submittedName>
    <submittedName>
        <fullName evidence="3">Helix-turn-helix transcriptional regulator</fullName>
    </submittedName>
</protein>
<dbReference type="AlphaFoldDB" id="A0A942T7A6"/>
<gene>
    <name evidence="3" type="ORF">KHB02_027865</name>
    <name evidence="2" type="ORF">KHB02_33815</name>
</gene>
<dbReference type="PROSITE" id="PS50943">
    <property type="entry name" value="HTH_CROC1"/>
    <property type="match status" value="1"/>
</dbReference>
<keyword evidence="4" id="KW-1185">Reference proteome</keyword>
<dbReference type="InterPro" id="IPR010982">
    <property type="entry name" value="Lambda_DNA-bd_dom_sf"/>
</dbReference>